<comment type="similarity">
    <text evidence="1">Belongs to the vitamin uptake transporter (VUT/ECF) (TC 2.A.88) family. Q precursor transporter subfamily.</text>
</comment>
<keyword evidence="1" id="KW-0813">Transport</keyword>
<organism evidence="2">
    <name type="scientific">Geoglobus ahangari</name>
    <dbReference type="NCBI Taxonomy" id="113653"/>
    <lineage>
        <taxon>Archaea</taxon>
        <taxon>Methanobacteriati</taxon>
        <taxon>Methanobacteriota</taxon>
        <taxon>Archaeoglobi</taxon>
        <taxon>Archaeoglobales</taxon>
        <taxon>Archaeoglobaceae</taxon>
        <taxon>Geoglobus</taxon>
    </lineage>
</organism>
<comment type="caution">
    <text evidence="2">The sequence shown here is derived from an EMBL/GenBank/DDBJ whole genome shotgun (WGS) entry which is preliminary data.</text>
</comment>
<evidence type="ECO:0000313" key="3">
    <source>
        <dbReference type="EMBL" id="HGU59585.1"/>
    </source>
</evidence>
<feature type="transmembrane region" description="Helical" evidence="1">
    <location>
        <begin position="87"/>
        <end position="106"/>
    </location>
</feature>
<dbReference type="EMBL" id="DTAK01000038">
    <property type="protein sequence ID" value="HGU59585.1"/>
    <property type="molecule type" value="Genomic_DNA"/>
</dbReference>
<dbReference type="InterPro" id="IPR003744">
    <property type="entry name" value="YhhQ"/>
</dbReference>
<keyword evidence="1" id="KW-1133">Transmembrane helix</keyword>
<dbReference type="GO" id="GO:0005886">
    <property type="term" value="C:plasma membrane"/>
    <property type="evidence" value="ECO:0007669"/>
    <property type="project" value="UniProtKB-SubCell"/>
</dbReference>
<feature type="transmembrane region" description="Helical" evidence="1">
    <location>
        <begin position="175"/>
        <end position="195"/>
    </location>
</feature>
<proteinExistence type="inferred from homology"/>
<evidence type="ECO:0000256" key="1">
    <source>
        <dbReference type="HAMAP-Rule" id="MF_02088"/>
    </source>
</evidence>
<comment type="function">
    <text evidence="1">Involved in the import of queuosine (Q) precursors, required for Q precursor salvage.</text>
</comment>
<evidence type="ECO:0000313" key="2">
    <source>
        <dbReference type="EMBL" id="HGE66623.1"/>
    </source>
</evidence>
<accession>A0A7C3YMR3</accession>
<sequence length="234" mass="25575">MLFEEFILWAGITLASVCLVLTFARIYGKEIAIGIYAVLTVVANIIAVKLISVGGITAPAGVIVYSVTFLVTDFISEIYGKEAAKKAIITGLVANIIAVLSIIIAVKMTPAPFLSKEVVESFNTVFTFTPRIVAASLIAFIISQTHDIYAYHFLRMLSKGKHMWLRNNVSTSISQLIDTTVFITVAFYGVAPLLPLIAGQYVLKLIIALFDTPFLYISVETFKKLESDVNIVQG</sequence>
<dbReference type="GO" id="GO:0022857">
    <property type="term" value="F:transmembrane transporter activity"/>
    <property type="evidence" value="ECO:0007669"/>
    <property type="project" value="UniProtKB-UniRule"/>
</dbReference>
<dbReference type="HAMAP" id="MF_02088">
    <property type="entry name" value="Q_prec_transport"/>
    <property type="match status" value="1"/>
</dbReference>
<dbReference type="Pfam" id="PF02592">
    <property type="entry name" value="Vut_1"/>
    <property type="match status" value="1"/>
</dbReference>
<feature type="transmembrane region" description="Helical" evidence="1">
    <location>
        <begin position="6"/>
        <end position="24"/>
    </location>
</feature>
<feature type="transmembrane region" description="Helical" evidence="1">
    <location>
        <begin position="31"/>
        <end position="50"/>
    </location>
</feature>
<keyword evidence="1" id="KW-1003">Cell membrane</keyword>
<keyword evidence="1" id="KW-0472">Membrane</keyword>
<dbReference type="PANTHER" id="PTHR34300">
    <property type="entry name" value="QUEUOSINE PRECURSOR TRANSPORTER-RELATED"/>
    <property type="match status" value="1"/>
</dbReference>
<name>A0A7C3YMR3_9EURY</name>
<keyword evidence="1" id="KW-0812">Transmembrane</keyword>
<dbReference type="NCBIfam" id="TIGR00697">
    <property type="entry name" value="queuosine precursor transporter"/>
    <property type="match status" value="1"/>
</dbReference>
<dbReference type="PANTHER" id="PTHR34300:SF2">
    <property type="entry name" value="QUEUOSINE PRECURSOR TRANSPORTER-RELATED"/>
    <property type="match status" value="1"/>
</dbReference>
<reference evidence="2" key="1">
    <citation type="journal article" date="2020" name="mSystems">
        <title>Genome- and Community-Level Interaction Insights into Carbon Utilization and Element Cycling Functions of Hydrothermarchaeota in Hydrothermal Sediment.</title>
        <authorList>
            <person name="Zhou Z."/>
            <person name="Liu Y."/>
            <person name="Xu W."/>
            <person name="Pan J."/>
            <person name="Luo Z.H."/>
            <person name="Li M."/>
        </authorList>
    </citation>
    <scope>NUCLEOTIDE SEQUENCE [LARGE SCALE GENOMIC DNA]</scope>
    <source>
        <strain evidence="3">SpSt-62</strain>
        <strain evidence="2">SpSt-97</strain>
    </source>
</reference>
<feature type="transmembrane region" description="Helical" evidence="1">
    <location>
        <begin position="56"/>
        <end position="75"/>
    </location>
</feature>
<protein>
    <recommendedName>
        <fullName evidence="1">Probable queuosine precursor transporter</fullName>
        <shortName evidence="1">Q precursor transporter</shortName>
    </recommendedName>
</protein>
<feature type="transmembrane region" description="Helical" evidence="1">
    <location>
        <begin position="132"/>
        <end position="154"/>
    </location>
</feature>
<dbReference type="EMBL" id="DTPI01000031">
    <property type="protein sequence ID" value="HGE66623.1"/>
    <property type="molecule type" value="Genomic_DNA"/>
</dbReference>
<dbReference type="AlphaFoldDB" id="A0A7C3YMR3"/>
<gene>
    <name evidence="3" type="ORF">ENT89_05415</name>
    <name evidence="2" type="ORF">ENX77_05870</name>
</gene>
<comment type="subcellular location">
    <subcellularLocation>
        <location evidence="1">Cell membrane</location>
        <topology evidence="1">Multi-pass membrane protein</topology>
    </subcellularLocation>
</comment>